<organism evidence="2">
    <name type="scientific">marine sediment metagenome</name>
    <dbReference type="NCBI Taxonomy" id="412755"/>
    <lineage>
        <taxon>unclassified sequences</taxon>
        <taxon>metagenomes</taxon>
        <taxon>ecological metagenomes</taxon>
    </lineage>
</organism>
<evidence type="ECO:0000313" key="2">
    <source>
        <dbReference type="EMBL" id="GAI24569.1"/>
    </source>
</evidence>
<feature type="non-terminal residue" evidence="2">
    <location>
        <position position="1"/>
    </location>
</feature>
<dbReference type="InterPro" id="IPR027417">
    <property type="entry name" value="P-loop_NTPase"/>
</dbReference>
<reference evidence="2" key="1">
    <citation type="journal article" date="2014" name="Front. Microbiol.">
        <title>High frequency of phylogenetically diverse reductive dehalogenase-homologous genes in deep subseafloor sedimentary metagenomes.</title>
        <authorList>
            <person name="Kawai M."/>
            <person name="Futagami T."/>
            <person name="Toyoda A."/>
            <person name="Takaki Y."/>
            <person name="Nishi S."/>
            <person name="Hori S."/>
            <person name="Arai W."/>
            <person name="Tsubouchi T."/>
            <person name="Morono Y."/>
            <person name="Uchiyama I."/>
            <person name="Ito T."/>
            <person name="Fujiyama A."/>
            <person name="Inagaki F."/>
            <person name="Takami H."/>
        </authorList>
    </citation>
    <scope>NUCLEOTIDE SEQUENCE</scope>
    <source>
        <strain evidence="2">Expedition CK06-06</strain>
    </source>
</reference>
<feature type="domain" description="ATPase AAA-type core" evidence="1">
    <location>
        <begin position="35"/>
        <end position="166"/>
    </location>
</feature>
<evidence type="ECO:0000259" key="1">
    <source>
        <dbReference type="Pfam" id="PF13304"/>
    </source>
</evidence>
<dbReference type="PANTHER" id="PTHR43581:SF4">
    <property type="entry name" value="ATP_GTP PHOSPHATASE"/>
    <property type="match status" value="1"/>
</dbReference>
<dbReference type="InterPro" id="IPR051396">
    <property type="entry name" value="Bact_Antivir_Def_Nuclease"/>
</dbReference>
<dbReference type="CDD" id="cd00267">
    <property type="entry name" value="ABC_ATPase"/>
    <property type="match status" value="1"/>
</dbReference>
<dbReference type="GO" id="GO:0005524">
    <property type="term" value="F:ATP binding"/>
    <property type="evidence" value="ECO:0007669"/>
    <property type="project" value="InterPro"/>
</dbReference>
<name>X1P0Y6_9ZZZZ</name>
<dbReference type="SUPFAM" id="SSF52540">
    <property type="entry name" value="P-loop containing nucleoside triphosphate hydrolases"/>
    <property type="match status" value="1"/>
</dbReference>
<dbReference type="PANTHER" id="PTHR43581">
    <property type="entry name" value="ATP/GTP PHOSPHATASE"/>
    <property type="match status" value="1"/>
</dbReference>
<dbReference type="Gene3D" id="3.40.50.300">
    <property type="entry name" value="P-loop containing nucleotide triphosphate hydrolases"/>
    <property type="match status" value="1"/>
</dbReference>
<dbReference type="Pfam" id="PF13304">
    <property type="entry name" value="AAA_21"/>
    <property type="match status" value="1"/>
</dbReference>
<accession>X1P0Y6</accession>
<dbReference type="GO" id="GO:0016887">
    <property type="term" value="F:ATP hydrolysis activity"/>
    <property type="evidence" value="ECO:0007669"/>
    <property type="project" value="InterPro"/>
</dbReference>
<gene>
    <name evidence="2" type="ORF">S06H3_33765</name>
</gene>
<comment type="caution">
    <text evidence="2">The sequence shown here is derived from an EMBL/GenBank/DDBJ whole genome shotgun (WGS) entry which is preliminary data.</text>
</comment>
<sequence>KSSQSYEKFATETINELKNYEEIDIEGKKEFIFGQHERDSLVNSRGILQKVKVRAREVRKLHKNLLKPFTVLEKIIKRLYKNNGIKISDQIQWGYKKNYLDSNLLSSGEKQMLSFLCYNAFFRNSLIFIDEPEISLHPDWQRLLFSILKSQESNNQFIVATHSPLIYAKYSDKELII</sequence>
<proteinExistence type="predicted"/>
<protein>
    <recommendedName>
        <fullName evidence="1">ATPase AAA-type core domain-containing protein</fullName>
    </recommendedName>
</protein>
<dbReference type="InterPro" id="IPR003959">
    <property type="entry name" value="ATPase_AAA_core"/>
</dbReference>
<dbReference type="AlphaFoldDB" id="X1P0Y6"/>
<dbReference type="EMBL" id="BARV01020189">
    <property type="protein sequence ID" value="GAI24569.1"/>
    <property type="molecule type" value="Genomic_DNA"/>
</dbReference>